<dbReference type="EMBL" id="DS989825">
    <property type="protein sequence ID" value="EFR02087.1"/>
    <property type="molecule type" value="Genomic_DNA"/>
</dbReference>
<dbReference type="PANTHER" id="PTHR14021">
    <property type="entry name" value="IRON-SULFUR CLUSTER CO-CHAPERONE PROTEIN HSCB"/>
    <property type="match status" value="1"/>
</dbReference>
<dbReference type="Gene3D" id="1.20.1280.20">
    <property type="entry name" value="HscB, C-terminal domain"/>
    <property type="match status" value="1"/>
</dbReference>
<proteinExistence type="inferred from homology"/>
<dbReference type="SMART" id="SM00271">
    <property type="entry name" value="DnaJ"/>
    <property type="match status" value="1"/>
</dbReference>
<dbReference type="GO" id="GO:0044571">
    <property type="term" value="P:[2Fe-2S] cluster assembly"/>
    <property type="evidence" value="ECO:0007669"/>
    <property type="project" value="InterPro"/>
</dbReference>
<comment type="similarity">
    <text evidence="1">Belongs to the HscB family.</text>
</comment>
<dbReference type="GO" id="GO:0051087">
    <property type="term" value="F:protein-folding chaperone binding"/>
    <property type="evidence" value="ECO:0007669"/>
    <property type="project" value="InterPro"/>
</dbReference>
<protein>
    <submittedName>
        <fullName evidence="5">J-type co-chaperone JAC1</fullName>
    </submittedName>
</protein>
<dbReference type="GeneID" id="10027768"/>
<dbReference type="SUPFAM" id="SSF47144">
    <property type="entry name" value="HSC20 (HSCB), C-terminal oligomerisation domain"/>
    <property type="match status" value="1"/>
</dbReference>
<name>E4UYC4_ARTGP</name>
<dbReference type="InterPro" id="IPR009073">
    <property type="entry name" value="HscB_oligo_C"/>
</dbReference>
<dbReference type="RefSeq" id="XP_003172498.1">
    <property type="nucleotide sequence ID" value="XM_003172450.1"/>
</dbReference>
<dbReference type="InterPro" id="IPR004640">
    <property type="entry name" value="HscB"/>
</dbReference>
<dbReference type="InParanoid" id="E4UYC4"/>
<dbReference type="PANTHER" id="PTHR14021:SF15">
    <property type="entry name" value="IRON-SULFUR CLUSTER CO-CHAPERONE PROTEIN HSCB"/>
    <property type="match status" value="1"/>
</dbReference>
<dbReference type="InterPro" id="IPR036869">
    <property type="entry name" value="J_dom_sf"/>
</dbReference>
<dbReference type="Proteomes" id="UP000002669">
    <property type="component" value="Unassembled WGS sequence"/>
</dbReference>
<dbReference type="OrthoDB" id="448954at2759"/>
<dbReference type="STRING" id="535722.E4UYC4"/>
<dbReference type="SUPFAM" id="SSF46565">
    <property type="entry name" value="Chaperone J-domain"/>
    <property type="match status" value="1"/>
</dbReference>
<evidence type="ECO:0000256" key="1">
    <source>
        <dbReference type="ARBA" id="ARBA00010476"/>
    </source>
</evidence>
<dbReference type="GO" id="GO:0001671">
    <property type="term" value="F:ATPase activator activity"/>
    <property type="evidence" value="ECO:0007669"/>
    <property type="project" value="InterPro"/>
</dbReference>
<dbReference type="GO" id="GO:0005739">
    <property type="term" value="C:mitochondrion"/>
    <property type="evidence" value="ECO:0007669"/>
    <property type="project" value="TreeGrafter"/>
</dbReference>
<reference evidence="6" key="1">
    <citation type="journal article" date="2012" name="MBio">
        <title>Comparative genome analysis of Trichophyton rubrum and related dermatophytes reveals candidate genes involved in infection.</title>
        <authorList>
            <person name="Martinez D.A."/>
            <person name="Oliver B.G."/>
            <person name="Graeser Y."/>
            <person name="Goldberg J.M."/>
            <person name="Li W."/>
            <person name="Martinez-Rossi N.M."/>
            <person name="Monod M."/>
            <person name="Shelest E."/>
            <person name="Barton R.C."/>
            <person name="Birch E."/>
            <person name="Brakhage A.A."/>
            <person name="Chen Z."/>
            <person name="Gurr S.J."/>
            <person name="Heiman D."/>
            <person name="Heitman J."/>
            <person name="Kosti I."/>
            <person name="Rossi A."/>
            <person name="Saif S."/>
            <person name="Samalova M."/>
            <person name="Saunders C.W."/>
            <person name="Shea T."/>
            <person name="Summerbell R.C."/>
            <person name="Xu J."/>
            <person name="Young S."/>
            <person name="Zeng Q."/>
            <person name="Birren B.W."/>
            <person name="Cuomo C.A."/>
            <person name="White T.C."/>
        </authorList>
    </citation>
    <scope>NUCLEOTIDE SEQUENCE [LARGE SCALE GENOMIC DNA]</scope>
    <source>
        <strain evidence="6">ATCC MYA-4604 / CBS 118893</strain>
    </source>
</reference>
<dbReference type="FunCoup" id="E4UYC4">
    <property type="interactions" value="332"/>
</dbReference>
<dbReference type="VEuPathDB" id="FungiDB:MGYG_05090"/>
<feature type="region of interest" description="Disordered" evidence="3">
    <location>
        <begin position="46"/>
        <end position="93"/>
    </location>
</feature>
<dbReference type="InterPro" id="IPR036386">
    <property type="entry name" value="HscB_C_sf"/>
</dbReference>
<organism evidence="6">
    <name type="scientific">Arthroderma gypseum (strain ATCC MYA-4604 / CBS 118893)</name>
    <name type="common">Microsporum gypseum</name>
    <dbReference type="NCBI Taxonomy" id="535722"/>
    <lineage>
        <taxon>Eukaryota</taxon>
        <taxon>Fungi</taxon>
        <taxon>Dikarya</taxon>
        <taxon>Ascomycota</taxon>
        <taxon>Pezizomycotina</taxon>
        <taxon>Eurotiomycetes</taxon>
        <taxon>Eurotiomycetidae</taxon>
        <taxon>Onygenales</taxon>
        <taxon>Arthrodermataceae</taxon>
        <taxon>Nannizzia</taxon>
    </lineage>
</organism>
<dbReference type="GO" id="GO:0051259">
    <property type="term" value="P:protein complex oligomerization"/>
    <property type="evidence" value="ECO:0007669"/>
    <property type="project" value="InterPro"/>
</dbReference>
<feature type="compositionally biased region" description="Polar residues" evidence="3">
    <location>
        <begin position="50"/>
        <end position="65"/>
    </location>
</feature>
<keyword evidence="2" id="KW-0143">Chaperone</keyword>
<evidence type="ECO:0000259" key="4">
    <source>
        <dbReference type="PROSITE" id="PS50076"/>
    </source>
</evidence>
<dbReference type="PROSITE" id="PS50076">
    <property type="entry name" value="DNAJ_2"/>
    <property type="match status" value="1"/>
</dbReference>
<dbReference type="AlphaFoldDB" id="E4UYC4"/>
<dbReference type="NCBIfam" id="TIGR00714">
    <property type="entry name" value="hscB"/>
    <property type="match status" value="1"/>
</dbReference>
<dbReference type="eggNOG" id="KOG3192">
    <property type="taxonomic scope" value="Eukaryota"/>
</dbReference>
<gene>
    <name evidence="5" type="ORF">MGYG_05090</name>
</gene>
<dbReference type="HOGENOM" id="CLU_068529_1_0_1"/>
<keyword evidence="6" id="KW-1185">Reference proteome</keyword>
<accession>E4UYC4</accession>
<sequence>MHKKIPSSAVFRLIGPTPALRPVNPTVRRTAQGSNEQCLLCQSGLYRRPPSSQSRQFNTSRSLSFKSPIPRAASQQADPASQPIPEDLPSGLTAKIPDITTHYTIFPKTLPDGPPPNGSFDISLPELRREFLSLQGFAHPDKFPDGPAKRKAEALSSRINEAYRALGDPLARAQYLLASQHDIDVTAEDGANKHPQSPETLMQVMEVQEAVEEAEDENIIADLKVENEERILQTVNEMGQAFESGDIDSATMLCSKLKFWYTIRDGLREWEPGSKSVRLVH</sequence>
<feature type="compositionally biased region" description="Low complexity" evidence="3">
    <location>
        <begin position="70"/>
        <end position="85"/>
    </location>
</feature>
<dbReference type="CDD" id="cd06257">
    <property type="entry name" value="DnaJ"/>
    <property type="match status" value="1"/>
</dbReference>
<evidence type="ECO:0000256" key="2">
    <source>
        <dbReference type="ARBA" id="ARBA00023186"/>
    </source>
</evidence>
<evidence type="ECO:0000256" key="3">
    <source>
        <dbReference type="SAM" id="MobiDB-lite"/>
    </source>
</evidence>
<evidence type="ECO:0000313" key="5">
    <source>
        <dbReference type="EMBL" id="EFR02087.1"/>
    </source>
</evidence>
<dbReference type="Gene3D" id="1.10.287.110">
    <property type="entry name" value="DnaJ domain"/>
    <property type="match status" value="1"/>
</dbReference>
<dbReference type="InterPro" id="IPR001623">
    <property type="entry name" value="DnaJ_domain"/>
</dbReference>
<dbReference type="OMA" id="TVELKYW"/>
<dbReference type="Pfam" id="PF07743">
    <property type="entry name" value="HSCB_C"/>
    <property type="match status" value="1"/>
</dbReference>
<feature type="domain" description="J" evidence="4">
    <location>
        <begin position="101"/>
        <end position="179"/>
    </location>
</feature>
<evidence type="ECO:0000313" key="6">
    <source>
        <dbReference type="Proteomes" id="UP000002669"/>
    </source>
</evidence>